<accession>A0A6N3FW37</accession>
<protein>
    <recommendedName>
        <fullName evidence="6">Mutator family transposase</fullName>
    </recommendedName>
</protein>
<organism evidence="7">
    <name type="scientific">Staphylococcus simulans</name>
    <dbReference type="NCBI Taxonomy" id="1286"/>
    <lineage>
        <taxon>Bacteria</taxon>
        <taxon>Bacillati</taxon>
        <taxon>Bacillota</taxon>
        <taxon>Bacilli</taxon>
        <taxon>Bacillales</taxon>
        <taxon>Staphylococcaceae</taxon>
        <taxon>Staphylococcus</taxon>
    </lineage>
</organism>
<evidence type="ECO:0000256" key="2">
    <source>
        <dbReference type="ARBA" id="ARBA00010961"/>
    </source>
</evidence>
<dbReference type="EMBL" id="CACRUO010000068">
    <property type="protein sequence ID" value="VYU55789.1"/>
    <property type="molecule type" value="Genomic_DNA"/>
</dbReference>
<keyword evidence="3 6" id="KW-0815">Transposition</keyword>
<dbReference type="AlphaFoldDB" id="A0A6N3FW37"/>
<proteinExistence type="inferred from homology"/>
<sequence length="409" mass="47630">MTQFHKELHMTYPISNLVSEIKESNMDIDSKKELISLTQHLHHEYPLNVVKILRDNYIPISNLTTEAYQQGYRLKMGQLDINFPKRLFTEFEPSVVLSYALPEAAMCISLLENHVHGLTQGSIHNALYYFWGHSITESHISHLKSVLSLKTNTWRKRLLDRTHYHFIHAHALQLPVFDGAHIDFAKLYTITGINEYGYRDILTLTVSFEEENVVWTQLFNELKNRGMNPPLMISADLSPALMKICSKHFPTMKYQVCSRSMRIALNEAFERVLNTDDYAEPPKDVAKQARQLVATLFEPNTEYQVNVEIKKELVKITKDYPSFEEGINLLNQYFESCFTYLTIPVAPNYNYVLTSNSAERINKEVKKMSECPYVYASPESAELAISCFMKHLEFNNFFKRIKLKNRELY</sequence>
<dbReference type="PANTHER" id="PTHR33217">
    <property type="entry name" value="TRANSPOSASE FOR INSERTION SEQUENCE ELEMENT IS1081"/>
    <property type="match status" value="1"/>
</dbReference>
<keyword evidence="5 6" id="KW-0233">DNA recombination</keyword>
<dbReference type="PANTHER" id="PTHR33217:SF7">
    <property type="entry name" value="TRANSPOSASE FOR INSERTION SEQUENCE ELEMENT IS1081"/>
    <property type="match status" value="1"/>
</dbReference>
<dbReference type="Pfam" id="PF00872">
    <property type="entry name" value="Transposase_mut"/>
    <property type="match status" value="1"/>
</dbReference>
<keyword evidence="6" id="KW-0814">Transposable element</keyword>
<keyword evidence="4 6" id="KW-0238">DNA-binding</keyword>
<evidence type="ECO:0000313" key="7">
    <source>
        <dbReference type="EMBL" id="VYU55789.1"/>
    </source>
</evidence>
<dbReference type="GO" id="GO:0004803">
    <property type="term" value="F:transposase activity"/>
    <property type="evidence" value="ECO:0007669"/>
    <property type="project" value="UniProtKB-UniRule"/>
</dbReference>
<gene>
    <name evidence="7" type="ORF">SSLFYP27_00265</name>
</gene>
<dbReference type="InterPro" id="IPR001207">
    <property type="entry name" value="Transposase_mutator"/>
</dbReference>
<dbReference type="GO" id="GO:0003677">
    <property type="term" value="F:DNA binding"/>
    <property type="evidence" value="ECO:0007669"/>
    <property type="project" value="UniProtKB-UniRule"/>
</dbReference>
<comment type="function">
    <text evidence="1 6">Required for the transposition of the insertion element.</text>
</comment>
<name>A0A6N3FW37_STASI</name>
<reference evidence="7" key="1">
    <citation type="submission" date="2019-11" db="EMBL/GenBank/DDBJ databases">
        <authorList>
            <person name="Feng L."/>
        </authorList>
    </citation>
    <scope>NUCLEOTIDE SEQUENCE</scope>
    <source>
        <strain evidence="7">SsimulansLFYP27</strain>
    </source>
</reference>
<comment type="similarity">
    <text evidence="2 6">Belongs to the transposase mutator family.</text>
</comment>
<dbReference type="GO" id="GO:0006313">
    <property type="term" value="P:DNA transposition"/>
    <property type="evidence" value="ECO:0007669"/>
    <property type="project" value="UniProtKB-UniRule"/>
</dbReference>
<dbReference type="RefSeq" id="WP_002480075.1">
    <property type="nucleotide sequence ID" value="NZ_CACRUO010000068.1"/>
</dbReference>
<evidence type="ECO:0000256" key="4">
    <source>
        <dbReference type="ARBA" id="ARBA00023125"/>
    </source>
</evidence>
<evidence type="ECO:0000256" key="3">
    <source>
        <dbReference type="ARBA" id="ARBA00022578"/>
    </source>
</evidence>
<evidence type="ECO:0000256" key="6">
    <source>
        <dbReference type="RuleBase" id="RU365089"/>
    </source>
</evidence>
<evidence type="ECO:0000256" key="5">
    <source>
        <dbReference type="ARBA" id="ARBA00023172"/>
    </source>
</evidence>
<evidence type="ECO:0000256" key="1">
    <source>
        <dbReference type="ARBA" id="ARBA00002190"/>
    </source>
</evidence>